<dbReference type="RefSeq" id="WP_015109609.1">
    <property type="nucleotide sequence ID" value="NC_019675.1"/>
</dbReference>
<name>K9P9B0_CYAGP</name>
<proteinExistence type="predicted"/>
<evidence type="ECO:0000313" key="1">
    <source>
        <dbReference type="EMBL" id="AFY29164.1"/>
    </source>
</evidence>
<dbReference type="eggNOG" id="COG4976">
    <property type="taxonomic scope" value="Bacteria"/>
</dbReference>
<dbReference type="STRING" id="292564.Cyagr_2043"/>
<protein>
    <recommendedName>
        <fullName evidence="3">Methyltransferase family protein</fullName>
    </recommendedName>
</protein>
<organism evidence="1 2">
    <name type="scientific">Cyanobium gracile (strain ATCC 27147 / PCC 6307)</name>
    <dbReference type="NCBI Taxonomy" id="292564"/>
    <lineage>
        <taxon>Bacteria</taxon>
        <taxon>Bacillati</taxon>
        <taxon>Cyanobacteriota</taxon>
        <taxon>Cyanophyceae</taxon>
        <taxon>Synechococcales</taxon>
        <taxon>Prochlorococcaceae</taxon>
        <taxon>Cyanobium</taxon>
    </lineage>
</organism>
<gene>
    <name evidence="1" type="ordered locus">Cyagr_2043</name>
</gene>
<accession>K9P9B0</accession>
<dbReference type="EMBL" id="CP003495">
    <property type="protein sequence ID" value="AFY29164.1"/>
    <property type="molecule type" value="Genomic_DNA"/>
</dbReference>
<dbReference type="InterPro" id="IPR029063">
    <property type="entry name" value="SAM-dependent_MTases_sf"/>
</dbReference>
<sequence length="202" mass="22431">MTHSAIAAAYDQLAPRWQDDKFSTVDGVSQHQRALAFLGPVDCGWSLSVGCGCNTRFNSLLRERGLLLEGIDLSHRMIALAQDADPSVVLHHVDVCDWSPPRMYRFISAWDSLWHVNLQRQRAVMLKLMEALEIGGIFLFTAGGLDGPGEHFDATMGPDVYYATLGIPGLLEVLKDGRCVCRHLEFDQFPEPHLAVIAQRTA</sequence>
<evidence type="ECO:0008006" key="3">
    <source>
        <dbReference type="Google" id="ProtNLM"/>
    </source>
</evidence>
<dbReference type="AlphaFoldDB" id="K9P9B0"/>
<dbReference type="HOGENOM" id="CLU_060397_3_0_3"/>
<dbReference type="KEGG" id="cgc:Cyagr_2043"/>
<dbReference type="Proteomes" id="UP000010388">
    <property type="component" value="Chromosome"/>
</dbReference>
<dbReference type="Gene3D" id="3.40.50.150">
    <property type="entry name" value="Vaccinia Virus protein VP39"/>
    <property type="match status" value="1"/>
</dbReference>
<dbReference type="OrthoDB" id="9778208at2"/>
<reference evidence="2" key="1">
    <citation type="journal article" date="2013" name="Proc. Natl. Acad. Sci. U.S.A.">
        <title>Improving the coverage of the cyanobacterial phylum using diversity-driven genome sequencing.</title>
        <authorList>
            <person name="Shih P.M."/>
            <person name="Wu D."/>
            <person name="Latifi A."/>
            <person name="Axen S.D."/>
            <person name="Fewer D.P."/>
            <person name="Talla E."/>
            <person name="Calteau A."/>
            <person name="Cai F."/>
            <person name="Tandeau de Marsac N."/>
            <person name="Rippka R."/>
            <person name="Herdman M."/>
            <person name="Sivonen K."/>
            <person name="Coursin T."/>
            <person name="Laurent T."/>
            <person name="Goodwin L."/>
            <person name="Nolan M."/>
            <person name="Davenport K.W."/>
            <person name="Han C.S."/>
            <person name="Rubin E.M."/>
            <person name="Eisen J.A."/>
            <person name="Woyke T."/>
            <person name="Gugger M."/>
            <person name="Kerfeld C.A."/>
        </authorList>
    </citation>
    <scope>NUCLEOTIDE SEQUENCE [LARGE SCALE GENOMIC DNA]</scope>
    <source>
        <strain evidence="2">ATCC 27147 / PCC 6307</strain>
    </source>
</reference>
<dbReference type="SUPFAM" id="SSF53335">
    <property type="entry name" value="S-adenosyl-L-methionine-dependent methyltransferases"/>
    <property type="match status" value="1"/>
</dbReference>
<evidence type="ECO:0000313" key="2">
    <source>
        <dbReference type="Proteomes" id="UP000010388"/>
    </source>
</evidence>